<dbReference type="EMBL" id="JBHUEH010000014">
    <property type="protein sequence ID" value="MFD1885875.1"/>
    <property type="molecule type" value="Genomic_DNA"/>
</dbReference>
<protein>
    <recommendedName>
        <fullName evidence="3">IDEAL domain-containing protein</fullName>
    </recommendedName>
</protein>
<accession>A0ABW4RIL7</accession>
<reference evidence="2" key="1">
    <citation type="journal article" date="2019" name="Int. J. Syst. Evol. Microbiol.">
        <title>The Global Catalogue of Microorganisms (GCM) 10K type strain sequencing project: providing services to taxonomists for standard genome sequencing and annotation.</title>
        <authorList>
            <consortium name="The Broad Institute Genomics Platform"/>
            <consortium name="The Broad Institute Genome Sequencing Center for Infectious Disease"/>
            <person name="Wu L."/>
            <person name="Ma J."/>
        </authorList>
    </citation>
    <scope>NUCLEOTIDE SEQUENCE [LARGE SCALE GENOMIC DNA]</scope>
    <source>
        <strain evidence="2">CCUG 54950</strain>
    </source>
</reference>
<evidence type="ECO:0000313" key="1">
    <source>
        <dbReference type="EMBL" id="MFD1885875.1"/>
    </source>
</evidence>
<comment type="caution">
    <text evidence="1">The sequence shown here is derived from an EMBL/GenBank/DDBJ whole genome shotgun (WGS) entry which is preliminary data.</text>
</comment>
<organism evidence="1 2">
    <name type="scientific">Paenibacillus wenxiniae</name>
    <dbReference type="NCBI Taxonomy" id="1636843"/>
    <lineage>
        <taxon>Bacteria</taxon>
        <taxon>Bacillati</taxon>
        <taxon>Bacillota</taxon>
        <taxon>Bacilli</taxon>
        <taxon>Bacillales</taxon>
        <taxon>Paenibacillaceae</taxon>
        <taxon>Paenibacillus</taxon>
    </lineage>
</organism>
<keyword evidence="2" id="KW-1185">Reference proteome</keyword>
<dbReference type="RefSeq" id="WP_347324815.1">
    <property type="nucleotide sequence ID" value="NZ_JBCGUH010000004.1"/>
</dbReference>
<evidence type="ECO:0008006" key="3">
    <source>
        <dbReference type="Google" id="ProtNLM"/>
    </source>
</evidence>
<gene>
    <name evidence="1" type="ORF">ACFSC9_10085</name>
</gene>
<proteinExistence type="predicted"/>
<name>A0ABW4RIL7_9BACL</name>
<sequence>MFSKYEIEEIEDSKNFFASEDVQINGVKINCFDTFYHLVHDKTYIDHFTVQEIESLEEQLGLYQDFILSLNGTFNEKDKQLYFKLEQILKNQKSKLL</sequence>
<evidence type="ECO:0000313" key="2">
    <source>
        <dbReference type="Proteomes" id="UP001597233"/>
    </source>
</evidence>
<dbReference type="Proteomes" id="UP001597233">
    <property type="component" value="Unassembled WGS sequence"/>
</dbReference>